<dbReference type="InterPro" id="IPR036689">
    <property type="entry name" value="ESAT-6-like_sf"/>
</dbReference>
<dbReference type="AlphaFoldDB" id="A0A5Q3Q8U3"/>
<reference evidence="2" key="1">
    <citation type="submission" date="2019-11" db="EMBL/GenBank/DDBJ databases">
        <title>The complete genome sequence of Saccharopolyspora sp. E2A.</title>
        <authorList>
            <person name="Zhang G."/>
        </authorList>
    </citation>
    <scope>NUCLEOTIDE SEQUENCE [LARGE SCALE GENOMIC DNA]</scope>
    <source>
        <strain evidence="2">E2A</strain>
    </source>
</reference>
<protein>
    <recommendedName>
        <fullName evidence="3">PPE domain-containing protein</fullName>
    </recommendedName>
</protein>
<gene>
    <name evidence="1" type="ORF">GIY23_16445</name>
</gene>
<dbReference type="EMBL" id="CP045929">
    <property type="protein sequence ID" value="QGK70892.1"/>
    <property type="molecule type" value="Genomic_DNA"/>
</dbReference>
<evidence type="ECO:0000313" key="1">
    <source>
        <dbReference type="EMBL" id="QGK70892.1"/>
    </source>
</evidence>
<evidence type="ECO:0008006" key="3">
    <source>
        <dbReference type="Google" id="ProtNLM"/>
    </source>
</evidence>
<sequence>MEWIVDVDASARGSGAHTAGSGLVDSARATWEAAGSEDWGEFAASGGVLALDAMVTAIDPIGAALAAGVGWLIEHFGPLRELLDFFAGDPNAIAAGVETWNSVKEELQALAKEFPGTAEQQTSDWSGQAKDAYSKQIQTYADGLESLSISAGTASSTLATAGTMVATCRAIIRDIVAAIVAELIKGALAALAGSVVSFGATVAGYLAYAAGRIGMTVAKITAKISSLLAKLGKAGAHLAKVLDDMAKVSAKVGADLVTSGAKTVPANSTVGGATTAAGQAAAKASDGAASASSGAAKVSEGLVSSSESVADAARGLGRGSEQLAGSGLNRIVGAEDAGRAVAEGAGKRAQDWVQRTGLFNGADGAQGAARMDHVSNVVNPESVAARAALGANQYHEQNYDDTSGDNASTYDGYNRHGQYTGEHGTDGWYDGTYRMEGTLPDPN</sequence>
<dbReference type="KEGG" id="sace:GIY23_16445"/>
<dbReference type="RefSeq" id="WP_154077470.1">
    <property type="nucleotide sequence ID" value="NZ_CP045929.1"/>
</dbReference>
<accession>A0A5Q3Q8U3</accession>
<organism evidence="1 2">
    <name type="scientific">Allosaccharopolyspora coralli</name>
    <dbReference type="NCBI Taxonomy" id="2665642"/>
    <lineage>
        <taxon>Bacteria</taxon>
        <taxon>Bacillati</taxon>
        <taxon>Actinomycetota</taxon>
        <taxon>Actinomycetes</taxon>
        <taxon>Pseudonocardiales</taxon>
        <taxon>Pseudonocardiaceae</taxon>
        <taxon>Allosaccharopolyspora</taxon>
    </lineage>
</organism>
<proteinExistence type="predicted"/>
<keyword evidence="2" id="KW-1185">Reference proteome</keyword>
<dbReference type="SUPFAM" id="SSF140453">
    <property type="entry name" value="EsxAB dimer-like"/>
    <property type="match status" value="1"/>
</dbReference>
<evidence type="ECO:0000313" key="2">
    <source>
        <dbReference type="Proteomes" id="UP000371041"/>
    </source>
</evidence>
<name>A0A5Q3Q8U3_9PSEU</name>
<dbReference type="Proteomes" id="UP000371041">
    <property type="component" value="Chromosome"/>
</dbReference>